<keyword evidence="8 13" id="KW-0479">Metal-binding</keyword>
<dbReference type="InterPro" id="IPR000489">
    <property type="entry name" value="Pterin-binding_dom"/>
</dbReference>
<evidence type="ECO:0000256" key="7">
    <source>
        <dbReference type="ARBA" id="ARBA00022679"/>
    </source>
</evidence>
<dbReference type="RefSeq" id="WP_137327797.1">
    <property type="nucleotide sequence ID" value="NZ_CP040058.1"/>
</dbReference>
<evidence type="ECO:0000256" key="1">
    <source>
        <dbReference type="ARBA" id="ARBA00000012"/>
    </source>
</evidence>
<dbReference type="EMBL" id="CP040058">
    <property type="protein sequence ID" value="QCP34225.1"/>
    <property type="molecule type" value="Genomic_DNA"/>
</dbReference>
<evidence type="ECO:0000256" key="11">
    <source>
        <dbReference type="ARBA" id="ARBA00030193"/>
    </source>
</evidence>
<comment type="similarity">
    <text evidence="4 13">Belongs to the DHPS family.</text>
</comment>
<dbReference type="GO" id="GO:0005829">
    <property type="term" value="C:cytosol"/>
    <property type="evidence" value="ECO:0007669"/>
    <property type="project" value="TreeGrafter"/>
</dbReference>
<evidence type="ECO:0000256" key="4">
    <source>
        <dbReference type="ARBA" id="ARBA00009503"/>
    </source>
</evidence>
<evidence type="ECO:0000256" key="12">
    <source>
        <dbReference type="ARBA" id="ARBA00053449"/>
    </source>
</evidence>
<dbReference type="UniPathway" id="UPA00077">
    <property type="reaction ID" value="UER00156"/>
</dbReference>
<accession>A0A4P8IC48</accession>
<dbReference type="NCBIfam" id="TIGR01496">
    <property type="entry name" value="DHPS"/>
    <property type="match status" value="1"/>
</dbReference>
<dbReference type="PROSITE" id="PS50972">
    <property type="entry name" value="PTERIN_BINDING"/>
    <property type="match status" value="1"/>
</dbReference>
<dbReference type="OrthoDB" id="9811744at2"/>
<dbReference type="InterPro" id="IPR006390">
    <property type="entry name" value="DHP_synth_dom"/>
</dbReference>
<comment type="cofactor">
    <cofactor evidence="2 13">
        <name>Mg(2+)</name>
        <dbReference type="ChEBI" id="CHEBI:18420"/>
    </cofactor>
</comment>
<organism evidence="15 16">
    <name type="scientific">Anaerostipes rhamnosivorans</name>
    <dbReference type="NCBI Taxonomy" id="1229621"/>
    <lineage>
        <taxon>Bacteria</taxon>
        <taxon>Bacillati</taxon>
        <taxon>Bacillota</taxon>
        <taxon>Clostridia</taxon>
        <taxon>Lachnospirales</taxon>
        <taxon>Lachnospiraceae</taxon>
        <taxon>Anaerostipes</taxon>
    </lineage>
</organism>
<dbReference type="GO" id="GO:0046654">
    <property type="term" value="P:tetrahydrofolate biosynthetic process"/>
    <property type="evidence" value="ECO:0007669"/>
    <property type="project" value="UniProtKB-UniPathway"/>
</dbReference>
<evidence type="ECO:0000259" key="14">
    <source>
        <dbReference type="PROSITE" id="PS50972"/>
    </source>
</evidence>
<dbReference type="CDD" id="cd00739">
    <property type="entry name" value="DHPS"/>
    <property type="match status" value="1"/>
</dbReference>
<feature type="domain" description="Pterin-binding" evidence="14">
    <location>
        <begin position="14"/>
        <end position="260"/>
    </location>
</feature>
<evidence type="ECO:0000256" key="6">
    <source>
        <dbReference type="ARBA" id="ARBA00016919"/>
    </source>
</evidence>
<comment type="catalytic activity">
    <reaction evidence="1">
        <text>(7,8-dihydropterin-6-yl)methyl diphosphate + 4-aminobenzoate = 7,8-dihydropteroate + diphosphate</text>
        <dbReference type="Rhea" id="RHEA:19949"/>
        <dbReference type="ChEBI" id="CHEBI:17836"/>
        <dbReference type="ChEBI" id="CHEBI:17839"/>
        <dbReference type="ChEBI" id="CHEBI:33019"/>
        <dbReference type="ChEBI" id="CHEBI:72950"/>
        <dbReference type="EC" id="2.5.1.15"/>
    </reaction>
</comment>
<dbReference type="Proteomes" id="UP000298653">
    <property type="component" value="Chromosome"/>
</dbReference>
<keyword evidence="10 13" id="KW-0289">Folate biosynthesis</keyword>
<evidence type="ECO:0000256" key="3">
    <source>
        <dbReference type="ARBA" id="ARBA00004763"/>
    </source>
</evidence>
<evidence type="ECO:0000256" key="8">
    <source>
        <dbReference type="ARBA" id="ARBA00022723"/>
    </source>
</evidence>
<protein>
    <recommendedName>
        <fullName evidence="6 13">Dihydropteroate synthase</fullName>
        <shortName evidence="13">DHPS</shortName>
        <ecNumber evidence="5 13">2.5.1.15</ecNumber>
    </recommendedName>
    <alternativeName>
        <fullName evidence="11 13">Dihydropteroate pyrophosphorylase</fullName>
    </alternativeName>
</protein>
<comment type="pathway">
    <text evidence="3 13">Cofactor biosynthesis; tetrahydrofolate biosynthesis; 7,8-dihydrofolate from 2-amino-4-hydroxy-6-hydroxymethyl-7,8-dihydropteridine diphosphate and 4-aminobenzoate: step 1/2.</text>
</comment>
<dbReference type="GO" id="GO:0004156">
    <property type="term" value="F:dihydropteroate synthase activity"/>
    <property type="evidence" value="ECO:0007669"/>
    <property type="project" value="UniProtKB-EC"/>
</dbReference>
<evidence type="ECO:0000256" key="5">
    <source>
        <dbReference type="ARBA" id="ARBA00012458"/>
    </source>
</evidence>
<dbReference type="FunFam" id="3.20.20.20:FF:000006">
    <property type="entry name" value="Dihydropteroate synthase"/>
    <property type="match status" value="1"/>
</dbReference>
<dbReference type="PROSITE" id="PS00792">
    <property type="entry name" value="DHPS_1"/>
    <property type="match status" value="1"/>
</dbReference>
<dbReference type="InterPro" id="IPR045031">
    <property type="entry name" value="DHP_synth-like"/>
</dbReference>
<keyword evidence="16" id="KW-1185">Reference proteome</keyword>
<dbReference type="Pfam" id="PF00809">
    <property type="entry name" value="Pterin_bind"/>
    <property type="match status" value="1"/>
</dbReference>
<keyword evidence="7 13" id="KW-0808">Transferase</keyword>
<name>A0A4P8IC48_9FIRM</name>
<dbReference type="InterPro" id="IPR011005">
    <property type="entry name" value="Dihydropteroate_synth-like_sf"/>
</dbReference>
<dbReference type="PANTHER" id="PTHR20941:SF1">
    <property type="entry name" value="FOLIC ACID SYNTHESIS PROTEIN FOL1"/>
    <property type="match status" value="1"/>
</dbReference>
<evidence type="ECO:0000313" key="16">
    <source>
        <dbReference type="Proteomes" id="UP000298653"/>
    </source>
</evidence>
<proteinExistence type="inferred from homology"/>
<dbReference type="SUPFAM" id="SSF51717">
    <property type="entry name" value="Dihydropteroate synthetase-like"/>
    <property type="match status" value="1"/>
</dbReference>
<dbReference type="PANTHER" id="PTHR20941">
    <property type="entry name" value="FOLATE SYNTHESIS PROTEINS"/>
    <property type="match status" value="1"/>
</dbReference>
<dbReference type="GO" id="GO:0046872">
    <property type="term" value="F:metal ion binding"/>
    <property type="evidence" value="ECO:0007669"/>
    <property type="project" value="UniProtKB-KW"/>
</dbReference>
<evidence type="ECO:0000256" key="13">
    <source>
        <dbReference type="RuleBase" id="RU361205"/>
    </source>
</evidence>
<evidence type="ECO:0000256" key="10">
    <source>
        <dbReference type="ARBA" id="ARBA00022909"/>
    </source>
</evidence>
<dbReference type="AlphaFoldDB" id="A0A4P8IC48"/>
<dbReference type="PROSITE" id="PS00793">
    <property type="entry name" value="DHPS_2"/>
    <property type="match status" value="1"/>
</dbReference>
<sequence>MKIGNKEFDMEHQGYIMGILNVTPDSFSDGGKYTQIDQALKHTERMLNEGADIIDIGGESTRPGHEKITSGEEIERTAPVIEALKREFNPVISLDTYKSQVAEAGIHAGADMINDIWGLKWDGSMAPLLAKAGLPVCLMHNRKDTDYDDYLSDVLKDLKETMELAEDAGIAKENIILDPGIGFAKTLEQNLMLMNHLELLQDLKVPVLLGTSRKSMIGLTLDLPADERVEGTLATTVSGYMKGCRMFRVHDVKENRRALSMIEAICRC</sequence>
<keyword evidence="9 13" id="KW-0460">Magnesium</keyword>
<dbReference type="Gene3D" id="3.20.20.20">
    <property type="entry name" value="Dihydropteroate synthase-like"/>
    <property type="match status" value="1"/>
</dbReference>
<dbReference type="EC" id="2.5.1.15" evidence="5 13"/>
<evidence type="ECO:0000313" key="15">
    <source>
        <dbReference type="EMBL" id="QCP34225.1"/>
    </source>
</evidence>
<evidence type="ECO:0000256" key="9">
    <source>
        <dbReference type="ARBA" id="ARBA00022842"/>
    </source>
</evidence>
<dbReference type="GO" id="GO:0046656">
    <property type="term" value="P:folic acid biosynthetic process"/>
    <property type="evidence" value="ECO:0007669"/>
    <property type="project" value="UniProtKB-KW"/>
</dbReference>
<dbReference type="KEGG" id="arf:AR1Y2_0771"/>
<evidence type="ECO:0000256" key="2">
    <source>
        <dbReference type="ARBA" id="ARBA00001946"/>
    </source>
</evidence>
<comment type="function">
    <text evidence="12 13">Catalyzes the condensation of para-aminobenzoate (pABA) with 6-hydroxymethyl-7,8-dihydropterin diphosphate (DHPt-PP) to form 7,8-dihydropteroate (H2Pte), the immediate precursor of folate derivatives.</text>
</comment>
<gene>
    <name evidence="15" type="ORF">AR1Y2_0771</name>
</gene>
<reference evidence="15 16" key="1">
    <citation type="submission" date="2019-05" db="EMBL/GenBank/DDBJ databases">
        <title>Complete genome sequencing of Anaerostipes rhamnosivorans.</title>
        <authorList>
            <person name="Bui T.P.N."/>
            <person name="de Vos W.M."/>
        </authorList>
    </citation>
    <scope>NUCLEOTIDE SEQUENCE [LARGE SCALE GENOMIC DNA]</scope>
    <source>
        <strain evidence="15 16">1y2</strain>
    </source>
</reference>